<dbReference type="Proteomes" id="UP000037460">
    <property type="component" value="Unassembled WGS sequence"/>
</dbReference>
<reference evidence="4" key="1">
    <citation type="journal article" date="2015" name="PLoS Genet.">
        <title>Genome Sequence and Transcriptome Analyses of Chrysochromulina tobin: Metabolic Tools for Enhanced Algal Fitness in the Prominent Order Prymnesiales (Haptophyceae).</title>
        <authorList>
            <person name="Hovde B.T."/>
            <person name="Deodato C.R."/>
            <person name="Hunsperger H.M."/>
            <person name="Ryken S.A."/>
            <person name="Yost W."/>
            <person name="Jha R.K."/>
            <person name="Patterson J."/>
            <person name="Monnat R.J. Jr."/>
            <person name="Barlow S.B."/>
            <person name="Starkenburg S.R."/>
            <person name="Cattolico R.A."/>
        </authorList>
    </citation>
    <scope>NUCLEOTIDE SEQUENCE</scope>
    <source>
        <strain evidence="4">CCMP291</strain>
    </source>
</reference>
<feature type="transmembrane region" description="Helical" evidence="2">
    <location>
        <begin position="30"/>
        <end position="53"/>
    </location>
</feature>
<dbReference type="EMBL" id="JWZX01001194">
    <property type="protein sequence ID" value="KOO34517.1"/>
    <property type="molecule type" value="Genomic_DNA"/>
</dbReference>
<organism evidence="3 4">
    <name type="scientific">Chrysochromulina tobinii</name>
    <dbReference type="NCBI Taxonomy" id="1460289"/>
    <lineage>
        <taxon>Eukaryota</taxon>
        <taxon>Haptista</taxon>
        <taxon>Haptophyta</taxon>
        <taxon>Prymnesiophyceae</taxon>
        <taxon>Prymnesiales</taxon>
        <taxon>Chrysochromulinaceae</taxon>
        <taxon>Chrysochromulina</taxon>
    </lineage>
</organism>
<proteinExistence type="predicted"/>
<feature type="transmembrane region" description="Helical" evidence="2">
    <location>
        <begin position="120"/>
        <end position="148"/>
    </location>
</feature>
<accession>A0A0M0K7G7</accession>
<keyword evidence="2" id="KW-0812">Transmembrane</keyword>
<sequence length="245" mass="25529">MWLELLLGGGSFALLYGRLQLGFVWSWWEIAAPLLSFQLVQLVLGCMTLGSLTKGTRALPPHAKDRVEWVKAREAVAVEFGLCSCCCSLLALPALCTLAAQLHAVEDVAPGGAGDSTPSAATWAAAYSPYVFFLSLPLCCCLCCALLLPAETRPKGNVRVLPVSSSDHDDEALGVGERTLAMRADGSTLPDGSRRRTSPPVASDSSSEGGAVPLLSDGSKCNGGSAKCGCGSNEVHASQVSPHLL</sequence>
<evidence type="ECO:0000256" key="1">
    <source>
        <dbReference type="SAM" id="MobiDB-lite"/>
    </source>
</evidence>
<protein>
    <submittedName>
        <fullName evidence="3">Uncharacterized protein</fullName>
    </submittedName>
</protein>
<evidence type="ECO:0000313" key="3">
    <source>
        <dbReference type="EMBL" id="KOO34517.1"/>
    </source>
</evidence>
<keyword evidence="2" id="KW-0472">Membrane</keyword>
<evidence type="ECO:0000313" key="4">
    <source>
        <dbReference type="Proteomes" id="UP000037460"/>
    </source>
</evidence>
<feature type="transmembrane region" description="Helical" evidence="2">
    <location>
        <begin position="74"/>
        <end position="100"/>
    </location>
</feature>
<gene>
    <name evidence="3" type="ORF">Ctob_009559</name>
</gene>
<name>A0A0M0K7G7_9EUKA</name>
<keyword evidence="2" id="KW-1133">Transmembrane helix</keyword>
<feature type="region of interest" description="Disordered" evidence="1">
    <location>
        <begin position="183"/>
        <end position="210"/>
    </location>
</feature>
<comment type="caution">
    <text evidence="3">The sequence shown here is derived from an EMBL/GenBank/DDBJ whole genome shotgun (WGS) entry which is preliminary data.</text>
</comment>
<dbReference type="AlphaFoldDB" id="A0A0M0K7G7"/>
<keyword evidence="4" id="KW-1185">Reference proteome</keyword>
<evidence type="ECO:0000256" key="2">
    <source>
        <dbReference type="SAM" id="Phobius"/>
    </source>
</evidence>